<dbReference type="CDD" id="cd02440">
    <property type="entry name" value="AdoMet_MTases"/>
    <property type="match status" value="1"/>
</dbReference>
<dbReference type="InterPro" id="IPR041698">
    <property type="entry name" value="Methyltransf_25"/>
</dbReference>
<dbReference type="InterPro" id="IPR029063">
    <property type="entry name" value="SAM-dependent_MTases_sf"/>
</dbReference>
<accession>A0A381R7X3</accession>
<reference evidence="2" key="1">
    <citation type="submission" date="2018-05" db="EMBL/GenBank/DDBJ databases">
        <authorList>
            <person name="Lanie J.A."/>
            <person name="Ng W.-L."/>
            <person name="Kazmierczak K.M."/>
            <person name="Andrzejewski T.M."/>
            <person name="Davidsen T.M."/>
            <person name="Wayne K.J."/>
            <person name="Tettelin H."/>
            <person name="Glass J.I."/>
            <person name="Rusch D."/>
            <person name="Podicherti R."/>
            <person name="Tsui H.-C.T."/>
            <person name="Winkler M.E."/>
        </authorList>
    </citation>
    <scope>NUCLEOTIDE SEQUENCE</scope>
</reference>
<dbReference type="EMBL" id="UINC01001741">
    <property type="protein sequence ID" value="SUZ87825.1"/>
    <property type="molecule type" value="Genomic_DNA"/>
</dbReference>
<dbReference type="Gene3D" id="3.40.50.150">
    <property type="entry name" value="Vaccinia Virus protein VP39"/>
    <property type="match status" value="1"/>
</dbReference>
<evidence type="ECO:0000259" key="1">
    <source>
        <dbReference type="Pfam" id="PF13649"/>
    </source>
</evidence>
<organism evidence="2">
    <name type="scientific">marine metagenome</name>
    <dbReference type="NCBI Taxonomy" id="408172"/>
    <lineage>
        <taxon>unclassified sequences</taxon>
        <taxon>metagenomes</taxon>
        <taxon>ecological metagenomes</taxon>
    </lineage>
</organism>
<dbReference type="Pfam" id="PF13649">
    <property type="entry name" value="Methyltransf_25"/>
    <property type="match status" value="1"/>
</dbReference>
<name>A0A381R7X3_9ZZZZ</name>
<dbReference type="SUPFAM" id="SSF53335">
    <property type="entry name" value="S-adenosyl-L-methionine-dependent methyltransferases"/>
    <property type="match status" value="1"/>
</dbReference>
<proteinExistence type="predicted"/>
<dbReference type="PANTHER" id="PTHR12843:SF5">
    <property type="entry name" value="EEF1A LYSINE METHYLTRANSFERASE 2"/>
    <property type="match status" value="1"/>
</dbReference>
<gene>
    <name evidence="2" type="ORF">METZ01_LOCUS40679</name>
</gene>
<dbReference type="PANTHER" id="PTHR12843">
    <property type="entry name" value="PROTEIN-LYSINE N-METHYLTRANSFERASE METTL10"/>
    <property type="match status" value="1"/>
</dbReference>
<protein>
    <recommendedName>
        <fullName evidence="1">Methyltransferase domain-containing protein</fullName>
    </recommendedName>
</protein>
<dbReference type="AlphaFoldDB" id="A0A381R7X3"/>
<sequence length="206" mass="23746">MIDNELEEHWENVHSKKKENEVSWYQIFPKTSIDIIKSLNLNNSVKIIDVGAGESRLVDNLLKMGFYNIDVLDISKNAIDKAKKRLGDKSSLVNWIVSDINSFDPEKKYDLWHDRAAFHFLKKEDQIKSYINLTSNSLNQNANMILATFSSNGPEKCSGLEVTRYDVDSIKKAFNESFILKNHLITNHPTPFNTVQEFLFANFSKK</sequence>
<evidence type="ECO:0000313" key="2">
    <source>
        <dbReference type="EMBL" id="SUZ87825.1"/>
    </source>
</evidence>
<feature type="domain" description="Methyltransferase" evidence="1">
    <location>
        <begin position="47"/>
        <end position="127"/>
    </location>
</feature>